<dbReference type="Gene3D" id="3.30.830.10">
    <property type="entry name" value="Metalloenzyme, LuxS/M16 peptidase-like"/>
    <property type="match status" value="2"/>
</dbReference>
<keyword evidence="4" id="KW-1185">Reference proteome</keyword>
<dbReference type="RefSeq" id="WP_307334313.1">
    <property type="nucleotide sequence ID" value="NZ_JAUSUQ010000001.1"/>
</dbReference>
<feature type="domain" description="Peptidase M16 N-terminal" evidence="1">
    <location>
        <begin position="64"/>
        <end position="163"/>
    </location>
</feature>
<evidence type="ECO:0000313" key="3">
    <source>
        <dbReference type="EMBL" id="MDQ0337324.1"/>
    </source>
</evidence>
<evidence type="ECO:0000313" key="4">
    <source>
        <dbReference type="Proteomes" id="UP001232445"/>
    </source>
</evidence>
<dbReference type="PANTHER" id="PTHR11851">
    <property type="entry name" value="METALLOPROTEASE"/>
    <property type="match status" value="1"/>
</dbReference>
<organism evidence="3 4">
    <name type="scientific">Caldalkalibacillus uzonensis</name>
    <dbReference type="NCBI Taxonomy" id="353224"/>
    <lineage>
        <taxon>Bacteria</taxon>
        <taxon>Bacillati</taxon>
        <taxon>Bacillota</taxon>
        <taxon>Bacilli</taxon>
        <taxon>Bacillales</taxon>
        <taxon>Bacillaceae</taxon>
        <taxon>Caldalkalibacillus</taxon>
    </lineage>
</organism>
<dbReference type="Proteomes" id="UP001232445">
    <property type="component" value="Unassembled WGS sequence"/>
</dbReference>
<evidence type="ECO:0000259" key="1">
    <source>
        <dbReference type="Pfam" id="PF00675"/>
    </source>
</evidence>
<gene>
    <name evidence="3" type="ORF">J2S00_000094</name>
</gene>
<dbReference type="PANTHER" id="PTHR11851:SF134">
    <property type="entry name" value="ZINC-DEPENDENT PROTEASE"/>
    <property type="match status" value="1"/>
</dbReference>
<protein>
    <submittedName>
        <fullName evidence="3">Zn-dependent peptidase</fullName>
    </submittedName>
</protein>
<comment type="caution">
    <text evidence="3">The sequence shown here is derived from an EMBL/GenBank/DDBJ whole genome shotgun (WGS) entry which is preliminary data.</text>
</comment>
<dbReference type="InterPro" id="IPR050361">
    <property type="entry name" value="MPP/UQCRC_Complex"/>
</dbReference>
<dbReference type="InterPro" id="IPR007863">
    <property type="entry name" value="Peptidase_M16_C"/>
</dbReference>
<dbReference type="InterPro" id="IPR011249">
    <property type="entry name" value="Metalloenz_LuxS/M16"/>
</dbReference>
<dbReference type="NCBIfam" id="NF047421">
    <property type="entry name" value="YfmH_fam"/>
    <property type="match status" value="1"/>
</dbReference>
<evidence type="ECO:0000259" key="2">
    <source>
        <dbReference type="Pfam" id="PF05193"/>
    </source>
</evidence>
<sequence>MSAEEIVFDQLQETLYYEQLPNGLDVYVLPKQGFNKTYATFTTKYGSIDNHFVSHQGEEIKVPDGIAHFLEHKMFEEDEGDVFNEFSQYGAQANAFTSFDMTAYLFSCTDHVKKNLSTLLNFVQNPYFTDQNVEKEKGIIEQEIRMYQDNPDWRVYFGFIEALYHRLPVKVDIAGTVDSIYRINKELLYTCYETFYHPSNMLLFVVGAVQPGEIFDLVKENQAQKSFQPAREIKRLFEQEPDSVAQERHEIELKVDMPKIFMGFKETNVGLNGKEMLKQELSTHILMEMILGPTSNVYEQLMEEGLIDDSFAIDYNLEQKYGFSMIGGNTRHPEKLLQRVKDTLAQVKREGLEKAEFERNRKKKIGHFLKALNSPEFIATQFTRYKFNEIDLFDIIPVLESLRFEDIEQRLAEHVNDDQFAVCIVK</sequence>
<accession>A0ABU0CN67</accession>
<dbReference type="InterPro" id="IPR011765">
    <property type="entry name" value="Pept_M16_N"/>
</dbReference>
<dbReference type="Pfam" id="PF00675">
    <property type="entry name" value="Peptidase_M16"/>
    <property type="match status" value="1"/>
</dbReference>
<dbReference type="SUPFAM" id="SSF63411">
    <property type="entry name" value="LuxS/MPP-like metallohydrolase"/>
    <property type="match status" value="2"/>
</dbReference>
<proteinExistence type="predicted"/>
<reference evidence="3 4" key="1">
    <citation type="submission" date="2023-07" db="EMBL/GenBank/DDBJ databases">
        <title>Genomic Encyclopedia of Type Strains, Phase IV (KMG-IV): sequencing the most valuable type-strain genomes for metagenomic binning, comparative biology and taxonomic classification.</title>
        <authorList>
            <person name="Goeker M."/>
        </authorList>
    </citation>
    <scope>NUCLEOTIDE SEQUENCE [LARGE SCALE GENOMIC DNA]</scope>
    <source>
        <strain evidence="3 4">DSM 17740</strain>
    </source>
</reference>
<dbReference type="Pfam" id="PF05193">
    <property type="entry name" value="Peptidase_M16_C"/>
    <property type="match status" value="1"/>
</dbReference>
<dbReference type="EMBL" id="JAUSUQ010000001">
    <property type="protein sequence ID" value="MDQ0337324.1"/>
    <property type="molecule type" value="Genomic_DNA"/>
</dbReference>
<feature type="domain" description="Peptidase M16 C-terminal" evidence="2">
    <location>
        <begin position="183"/>
        <end position="362"/>
    </location>
</feature>
<name>A0ABU0CN67_9BACI</name>